<protein>
    <submittedName>
        <fullName evidence="2">Uncharacterized protein</fullName>
    </submittedName>
</protein>
<evidence type="ECO:0000313" key="2">
    <source>
        <dbReference type="EMBL" id="MPC72332.1"/>
    </source>
</evidence>
<accession>A0A5B7HM19</accession>
<organism evidence="2 3">
    <name type="scientific">Portunus trituberculatus</name>
    <name type="common">Swimming crab</name>
    <name type="synonym">Neptunus trituberculatus</name>
    <dbReference type="NCBI Taxonomy" id="210409"/>
    <lineage>
        <taxon>Eukaryota</taxon>
        <taxon>Metazoa</taxon>
        <taxon>Ecdysozoa</taxon>
        <taxon>Arthropoda</taxon>
        <taxon>Crustacea</taxon>
        <taxon>Multicrustacea</taxon>
        <taxon>Malacostraca</taxon>
        <taxon>Eumalacostraca</taxon>
        <taxon>Eucarida</taxon>
        <taxon>Decapoda</taxon>
        <taxon>Pleocyemata</taxon>
        <taxon>Brachyura</taxon>
        <taxon>Eubrachyura</taxon>
        <taxon>Portunoidea</taxon>
        <taxon>Portunidae</taxon>
        <taxon>Portuninae</taxon>
        <taxon>Portunus</taxon>
    </lineage>
</organism>
<sequence>MALQTHCLLPESGQAYSRSRHHGSAPAVTSMDHPMHSDSHLLGGALLLSDRDDCQALFESPHPCCSGWRGLGAPLSPEPDSALLGSEAQDWPPQELEGGKGYESLPYSTFMYHCMKFYIASVLRMW</sequence>
<proteinExistence type="predicted"/>
<keyword evidence="3" id="KW-1185">Reference proteome</keyword>
<evidence type="ECO:0000313" key="3">
    <source>
        <dbReference type="Proteomes" id="UP000324222"/>
    </source>
</evidence>
<feature type="region of interest" description="Disordered" evidence="1">
    <location>
        <begin position="14"/>
        <end position="34"/>
    </location>
</feature>
<feature type="region of interest" description="Disordered" evidence="1">
    <location>
        <begin position="76"/>
        <end position="97"/>
    </location>
</feature>
<dbReference type="AlphaFoldDB" id="A0A5B7HM19"/>
<dbReference type="Proteomes" id="UP000324222">
    <property type="component" value="Unassembled WGS sequence"/>
</dbReference>
<reference evidence="2 3" key="1">
    <citation type="submission" date="2019-05" db="EMBL/GenBank/DDBJ databases">
        <title>Another draft genome of Portunus trituberculatus and its Hox gene families provides insights of decapod evolution.</title>
        <authorList>
            <person name="Jeong J.-H."/>
            <person name="Song I."/>
            <person name="Kim S."/>
            <person name="Choi T."/>
            <person name="Kim D."/>
            <person name="Ryu S."/>
            <person name="Kim W."/>
        </authorList>
    </citation>
    <scope>NUCLEOTIDE SEQUENCE [LARGE SCALE GENOMIC DNA]</scope>
    <source>
        <tissue evidence="2">Muscle</tissue>
    </source>
</reference>
<comment type="caution">
    <text evidence="2">The sequence shown here is derived from an EMBL/GenBank/DDBJ whole genome shotgun (WGS) entry which is preliminary data.</text>
</comment>
<name>A0A5B7HM19_PORTR</name>
<gene>
    <name evidence="2" type="ORF">E2C01_066635</name>
</gene>
<evidence type="ECO:0000256" key="1">
    <source>
        <dbReference type="SAM" id="MobiDB-lite"/>
    </source>
</evidence>
<dbReference type="EMBL" id="VSRR010034543">
    <property type="protein sequence ID" value="MPC72332.1"/>
    <property type="molecule type" value="Genomic_DNA"/>
</dbReference>